<gene>
    <name evidence="12" type="ORF">AXF42_Ash013976</name>
</gene>
<comment type="subcellular location">
    <subcellularLocation>
        <location evidence="2">Nucleus</location>
    </subcellularLocation>
</comment>
<evidence type="ECO:0008006" key="14">
    <source>
        <dbReference type="Google" id="ProtNLM"/>
    </source>
</evidence>
<dbReference type="Proteomes" id="UP000236161">
    <property type="component" value="Unassembled WGS sequence"/>
</dbReference>
<dbReference type="GO" id="GO:0005634">
    <property type="term" value="C:nucleus"/>
    <property type="evidence" value="ECO:0007669"/>
    <property type="project" value="UniProtKB-SubCell"/>
</dbReference>
<dbReference type="InterPro" id="IPR009027">
    <property type="entry name" value="Ribosomal_bL9/RNase_H1_N"/>
</dbReference>
<evidence type="ECO:0000313" key="13">
    <source>
        <dbReference type="Proteomes" id="UP000236161"/>
    </source>
</evidence>
<dbReference type="Gene3D" id="3.40.970.10">
    <property type="entry name" value="Ribonuclease H1, N-terminal domain"/>
    <property type="match status" value="1"/>
</dbReference>
<evidence type="ECO:0000256" key="6">
    <source>
        <dbReference type="ARBA" id="ARBA00022801"/>
    </source>
</evidence>
<dbReference type="InterPro" id="IPR011320">
    <property type="entry name" value="RNase_H1_N"/>
</dbReference>
<proteinExistence type="inferred from homology"/>
<dbReference type="InterPro" id="IPR045249">
    <property type="entry name" value="HARBI1-like"/>
</dbReference>
<keyword evidence="4" id="KW-0540">Nuclease</keyword>
<dbReference type="OrthoDB" id="787184at2759"/>
<dbReference type="SUPFAM" id="SSF55658">
    <property type="entry name" value="L9 N-domain-like"/>
    <property type="match status" value="1"/>
</dbReference>
<dbReference type="EMBL" id="KZ451953">
    <property type="protein sequence ID" value="PKA58470.1"/>
    <property type="molecule type" value="Genomic_DNA"/>
</dbReference>
<evidence type="ECO:0000256" key="3">
    <source>
        <dbReference type="ARBA" id="ARBA00006958"/>
    </source>
</evidence>
<evidence type="ECO:0000256" key="4">
    <source>
        <dbReference type="ARBA" id="ARBA00022722"/>
    </source>
</evidence>
<feature type="domain" description="DDE Tnp4" evidence="11">
    <location>
        <begin position="2"/>
        <end position="133"/>
    </location>
</feature>
<evidence type="ECO:0000256" key="7">
    <source>
        <dbReference type="ARBA" id="ARBA00023242"/>
    </source>
</evidence>
<feature type="domain" description="Ribonuclease H1 N-terminal" evidence="10">
    <location>
        <begin position="248"/>
        <end position="286"/>
    </location>
</feature>
<evidence type="ECO:0000256" key="8">
    <source>
        <dbReference type="SAM" id="MobiDB-lite"/>
    </source>
</evidence>
<evidence type="ECO:0000313" key="12">
    <source>
        <dbReference type="EMBL" id="PKA58470.1"/>
    </source>
</evidence>
<dbReference type="AlphaFoldDB" id="A0A2I0ASF3"/>
<keyword evidence="9" id="KW-0812">Transmembrane</keyword>
<sequence>MIVVGFDGVIHFVVVGWSGSASDMSVLRWSLENTSFAVPNGKYYLVDSGYANTDCFIAPYRSARYHLSNYREPSQRTYEKKEEVYNHQHAQRRNIVERTFGILKKKFRILTEMKQFPFETQVKIIVVCAIIYNFILRNEGIEDVSVTEEPFETIESLQDYVEILPDQSVRSGNLIGDKRNGDRLRNIITEKLWHSYQRKLFLLCDNLHFNLQACDVNDMSCTTTFIIFLFFLIFSISLHVFFVFQMVFYLVLECRKRGVYNQWEDCHEQVYRYRCALYFKVATREEGERRLAEHVRNHSSRTTDDPRSSMGLSEPTCDREHSSSNEELDVQLQMKLLTCYFARLILARCYVGKK</sequence>
<comment type="similarity">
    <text evidence="3">Belongs to the HARBI1 family.</text>
</comment>
<evidence type="ECO:0000256" key="9">
    <source>
        <dbReference type="SAM" id="Phobius"/>
    </source>
</evidence>
<feature type="region of interest" description="Disordered" evidence="8">
    <location>
        <begin position="292"/>
        <end position="322"/>
    </location>
</feature>
<evidence type="ECO:0000256" key="1">
    <source>
        <dbReference type="ARBA" id="ARBA00001968"/>
    </source>
</evidence>
<dbReference type="Pfam" id="PF13359">
    <property type="entry name" value="DDE_Tnp_4"/>
    <property type="match status" value="1"/>
</dbReference>
<dbReference type="InterPro" id="IPR027806">
    <property type="entry name" value="HARBI1_dom"/>
</dbReference>
<name>A0A2I0ASF3_9ASPA</name>
<evidence type="ECO:0000256" key="2">
    <source>
        <dbReference type="ARBA" id="ARBA00004123"/>
    </source>
</evidence>
<dbReference type="PANTHER" id="PTHR22930:SF259">
    <property type="entry name" value="OS08G0106900 PROTEIN"/>
    <property type="match status" value="1"/>
</dbReference>
<dbReference type="GO" id="GO:0046872">
    <property type="term" value="F:metal ion binding"/>
    <property type="evidence" value="ECO:0007669"/>
    <property type="project" value="UniProtKB-KW"/>
</dbReference>
<keyword evidence="13" id="KW-1185">Reference proteome</keyword>
<dbReference type="STRING" id="1088818.A0A2I0ASF3"/>
<evidence type="ECO:0000259" key="11">
    <source>
        <dbReference type="Pfam" id="PF13359"/>
    </source>
</evidence>
<feature type="transmembrane region" description="Helical" evidence="9">
    <location>
        <begin position="225"/>
        <end position="252"/>
    </location>
</feature>
<dbReference type="GO" id="GO:0004518">
    <property type="term" value="F:nuclease activity"/>
    <property type="evidence" value="ECO:0007669"/>
    <property type="project" value="UniProtKB-KW"/>
</dbReference>
<dbReference type="InterPro" id="IPR037056">
    <property type="entry name" value="RNase_H1_N_sf"/>
</dbReference>
<keyword evidence="6" id="KW-0378">Hydrolase</keyword>
<evidence type="ECO:0000259" key="10">
    <source>
        <dbReference type="Pfam" id="PF01693"/>
    </source>
</evidence>
<dbReference type="GO" id="GO:0016787">
    <property type="term" value="F:hydrolase activity"/>
    <property type="evidence" value="ECO:0007669"/>
    <property type="project" value="UniProtKB-KW"/>
</dbReference>
<accession>A0A2I0ASF3</accession>
<dbReference type="Pfam" id="PF01693">
    <property type="entry name" value="Cauli_VI"/>
    <property type="match status" value="1"/>
</dbReference>
<keyword evidence="5" id="KW-0479">Metal-binding</keyword>
<reference evidence="12 13" key="1">
    <citation type="journal article" date="2017" name="Nature">
        <title>The Apostasia genome and the evolution of orchids.</title>
        <authorList>
            <person name="Zhang G.Q."/>
            <person name="Liu K.W."/>
            <person name="Li Z."/>
            <person name="Lohaus R."/>
            <person name="Hsiao Y.Y."/>
            <person name="Niu S.C."/>
            <person name="Wang J.Y."/>
            <person name="Lin Y.C."/>
            <person name="Xu Q."/>
            <person name="Chen L.J."/>
            <person name="Yoshida K."/>
            <person name="Fujiwara S."/>
            <person name="Wang Z.W."/>
            <person name="Zhang Y.Q."/>
            <person name="Mitsuda N."/>
            <person name="Wang M."/>
            <person name="Liu G.H."/>
            <person name="Pecoraro L."/>
            <person name="Huang H.X."/>
            <person name="Xiao X.J."/>
            <person name="Lin M."/>
            <person name="Wu X.Y."/>
            <person name="Wu W.L."/>
            <person name="Chen Y.Y."/>
            <person name="Chang S.B."/>
            <person name="Sakamoto S."/>
            <person name="Ohme-Takagi M."/>
            <person name="Yagi M."/>
            <person name="Zeng S.J."/>
            <person name="Shen C.Y."/>
            <person name="Yeh C.M."/>
            <person name="Luo Y.B."/>
            <person name="Tsai W.C."/>
            <person name="Van de Peer Y."/>
            <person name="Liu Z.J."/>
        </authorList>
    </citation>
    <scope>NUCLEOTIDE SEQUENCE [LARGE SCALE GENOMIC DNA]</scope>
    <source>
        <strain evidence="13">cv. Shenzhen</strain>
        <tissue evidence="12">Stem</tissue>
    </source>
</reference>
<keyword evidence="9" id="KW-1133">Transmembrane helix</keyword>
<keyword evidence="9" id="KW-0472">Membrane</keyword>
<comment type="cofactor">
    <cofactor evidence="1">
        <name>a divalent metal cation</name>
        <dbReference type="ChEBI" id="CHEBI:60240"/>
    </cofactor>
</comment>
<evidence type="ECO:0000256" key="5">
    <source>
        <dbReference type="ARBA" id="ARBA00022723"/>
    </source>
</evidence>
<organism evidence="12 13">
    <name type="scientific">Apostasia shenzhenica</name>
    <dbReference type="NCBI Taxonomy" id="1088818"/>
    <lineage>
        <taxon>Eukaryota</taxon>
        <taxon>Viridiplantae</taxon>
        <taxon>Streptophyta</taxon>
        <taxon>Embryophyta</taxon>
        <taxon>Tracheophyta</taxon>
        <taxon>Spermatophyta</taxon>
        <taxon>Magnoliopsida</taxon>
        <taxon>Liliopsida</taxon>
        <taxon>Asparagales</taxon>
        <taxon>Orchidaceae</taxon>
        <taxon>Apostasioideae</taxon>
        <taxon>Apostasia</taxon>
    </lineage>
</organism>
<keyword evidence="7" id="KW-0539">Nucleus</keyword>
<dbReference type="PANTHER" id="PTHR22930">
    <property type="match status" value="1"/>
</dbReference>
<feature type="compositionally biased region" description="Basic and acidic residues" evidence="8">
    <location>
        <begin position="292"/>
        <end position="307"/>
    </location>
</feature>
<protein>
    <recommendedName>
        <fullName evidence="14">DDE Tnp4 domain-containing protein</fullName>
    </recommendedName>
</protein>